<dbReference type="InterPro" id="IPR001036">
    <property type="entry name" value="Acrflvin-R"/>
</dbReference>
<feature type="transmembrane region" description="Helical" evidence="9">
    <location>
        <begin position="897"/>
        <end position="917"/>
    </location>
</feature>
<feature type="transmembrane region" description="Helical" evidence="9">
    <location>
        <begin position="339"/>
        <end position="359"/>
    </location>
</feature>
<feature type="transmembrane region" description="Helical" evidence="9">
    <location>
        <begin position="470"/>
        <end position="493"/>
    </location>
</feature>
<feature type="transmembrane region" description="Helical" evidence="9">
    <location>
        <begin position="873"/>
        <end position="890"/>
    </location>
</feature>
<keyword evidence="12" id="KW-1185">Reference proteome</keyword>
<keyword evidence="8 9" id="KW-0472">Membrane</keyword>
<reference evidence="12" key="1">
    <citation type="journal article" date="2019" name="Int. J. Syst. Evol. Microbiol.">
        <title>The Global Catalogue of Microorganisms (GCM) 10K type strain sequencing project: providing services to taxonomists for standard genome sequencing and annotation.</title>
        <authorList>
            <consortium name="The Broad Institute Genomics Platform"/>
            <consortium name="The Broad Institute Genome Sequencing Center for Infectious Disease"/>
            <person name="Wu L."/>
            <person name="Ma J."/>
        </authorList>
    </citation>
    <scope>NUCLEOTIDE SEQUENCE [LARGE SCALE GENOMIC DNA]</scope>
    <source>
        <strain evidence="12">KCTC 12848</strain>
    </source>
</reference>
<evidence type="ECO:0000256" key="2">
    <source>
        <dbReference type="ARBA" id="ARBA00010942"/>
    </source>
</evidence>
<feature type="transmembrane region" description="Helical" evidence="9">
    <location>
        <begin position="923"/>
        <end position="947"/>
    </location>
</feature>
<evidence type="ECO:0000256" key="5">
    <source>
        <dbReference type="ARBA" id="ARBA00022519"/>
    </source>
</evidence>
<dbReference type="PANTHER" id="PTHR32063">
    <property type="match status" value="1"/>
</dbReference>
<keyword evidence="5 9" id="KW-0997">Cell inner membrane</keyword>
<dbReference type="Gene3D" id="3.30.70.1320">
    <property type="entry name" value="Multidrug efflux transporter AcrB pore domain like"/>
    <property type="match status" value="1"/>
</dbReference>
<comment type="caution">
    <text evidence="11">The sequence shown here is derived from an EMBL/GenBank/DDBJ whole genome shotgun (WGS) entry which is preliminary data.</text>
</comment>
<evidence type="ECO:0000256" key="10">
    <source>
        <dbReference type="SAM" id="MobiDB-lite"/>
    </source>
</evidence>
<evidence type="ECO:0000256" key="1">
    <source>
        <dbReference type="ARBA" id="ARBA00004429"/>
    </source>
</evidence>
<feature type="transmembrane region" description="Helical" evidence="9">
    <location>
        <begin position="366"/>
        <end position="390"/>
    </location>
</feature>
<dbReference type="RefSeq" id="WP_265720918.1">
    <property type="nucleotide sequence ID" value="NZ_JAPIVK010000007.1"/>
</dbReference>
<keyword evidence="4" id="KW-1003">Cell membrane</keyword>
<feature type="transmembrane region" description="Helical" evidence="9">
    <location>
        <begin position="437"/>
        <end position="458"/>
    </location>
</feature>
<evidence type="ECO:0000313" key="11">
    <source>
        <dbReference type="EMBL" id="MFD2310866.1"/>
    </source>
</evidence>
<dbReference type="Gene3D" id="3.30.2090.10">
    <property type="entry name" value="Multidrug efflux transporter AcrB TolC docking domain, DN and DC subdomains"/>
    <property type="match status" value="2"/>
</dbReference>
<gene>
    <name evidence="11" type="ORF">ACFSKX_10605</name>
</gene>
<feature type="region of interest" description="Disordered" evidence="10">
    <location>
        <begin position="1040"/>
        <end position="1059"/>
    </location>
</feature>
<dbReference type="SUPFAM" id="SSF82866">
    <property type="entry name" value="Multidrug efflux transporter AcrB transmembrane domain"/>
    <property type="match status" value="2"/>
</dbReference>
<accession>A0ABW5EBA6</accession>
<evidence type="ECO:0000313" key="12">
    <source>
        <dbReference type="Proteomes" id="UP001597425"/>
    </source>
</evidence>
<dbReference type="EMBL" id="JBHUJD010000012">
    <property type="protein sequence ID" value="MFD2310866.1"/>
    <property type="molecule type" value="Genomic_DNA"/>
</dbReference>
<sequence>MASFFINRPIFAWVIAIIVMLGGGLSIAQLAVERYPSVAPPAVTIGANYPGASAQVVEGSVTQVIEENMKGLDGLIYMSATSQSNGSASITLNFANGTDPDTAQVQVQNKLQLAMPLLPQEVQRQGVNVSKSSSGFLMVAGFVSEDGNMSKADIADYVSSSLVDPIGRVQGVGTTQVFGSKYAMRIWLDPNKLKTYNLTPADISTAVQAQNAQVAVGSLGGTPAVEGQQLTATVNSQGRLNTPEQFRDIVVRSNSDGSVLRLGDVARVELGAESYTNLTRYNRQPATGMAISLATGANALATAEAVKAKLDELEPNFPQGLTYVVPFDTTPFVKVSIEGVIHTLIEAVVLVFLVMFLFLQNFRATLIPTIAVPVVLLGTFGILAALGFSINMLTMFAMVLAIGLLVDDAIVVVENVERLMSEEGLSPKEATKKSMKQITGALVGIGVVLSAVFVPMAFMSGATGVIYRQFSATIVSAMALSVLVAIVLTPALCATMLKPLKKGEQHGSKGFFGWFNRKFDAGSARYRRGVRGILARSGRFMAIFAGLVVIMGLLFLRTPSSFLPQEDQGVLFSMVQAPVGSTQERTMESIYKIEDHFLDNEPELVESVFAVQGFSFAGNGQNTGMAFVKLKDWDQREEESESAAAVAMRGMGALSQIKDAIAYAFSPPAMPDLGTSNGFNFYLKDNAALGHEALLAARNQLLGAAGQSELLTNVRPNGQEDTPQFKVDIDVAKATSLGVPVGSINNTLGAAWGSQYIDDFIDRGRVKRVYMQAEADYRMDPEDFNLWYVRNNAGEMVPLSSFASYHWEYGSPRLERYNGVPAMQINGEAAPGVSSGEAMAEIERLVETLPQGIGIEWTGLSFQEREAGAQTPLLYALSLLMVFLCLAALYESWTVPTAVLLVAPLGILGAVLASNLRGMERDIYFQVAMLTTVGLTSKNAILIVEFAKQNLESGMELVQATMQAVRDRLRPIVMTSLAFGLGVLPLAIASGAGSGAQQAIGTGVLGGMIVGTLLGIFFIPLFFVVVQRLLGGRSQAAEEDADRAQEVRRPVGEEEAEIV</sequence>
<comment type="similarity">
    <text evidence="2 9">Belongs to the resistance-nodulation-cell division (RND) (TC 2.A.6) family.</text>
</comment>
<dbReference type="PANTHER" id="PTHR32063:SF13">
    <property type="entry name" value="MULTIDRUG EFFLUX PUMP SUBUNIT ACRB-RELATED"/>
    <property type="match status" value="1"/>
</dbReference>
<dbReference type="Gene3D" id="1.20.1640.10">
    <property type="entry name" value="Multidrug efflux transporter AcrB transmembrane domain"/>
    <property type="match status" value="2"/>
</dbReference>
<dbReference type="Pfam" id="PF00873">
    <property type="entry name" value="ACR_tran"/>
    <property type="match status" value="1"/>
</dbReference>
<feature type="compositionally biased region" description="Basic and acidic residues" evidence="10">
    <location>
        <begin position="1042"/>
        <end position="1052"/>
    </location>
</feature>
<name>A0ABW5EBA6_9GAMM</name>
<dbReference type="Gene3D" id="3.30.70.1430">
    <property type="entry name" value="Multidrug efflux transporter AcrB pore domain"/>
    <property type="match status" value="2"/>
</dbReference>
<feature type="transmembrane region" description="Helical" evidence="9">
    <location>
        <begin position="537"/>
        <end position="556"/>
    </location>
</feature>
<dbReference type="NCBIfam" id="NF000282">
    <property type="entry name" value="RND_permease_1"/>
    <property type="match status" value="1"/>
</dbReference>
<dbReference type="Proteomes" id="UP001597425">
    <property type="component" value="Unassembled WGS sequence"/>
</dbReference>
<evidence type="ECO:0000256" key="3">
    <source>
        <dbReference type="ARBA" id="ARBA00022448"/>
    </source>
</evidence>
<organism evidence="11 12">
    <name type="scientific">Microbulbifer halophilus</name>
    <dbReference type="NCBI Taxonomy" id="453963"/>
    <lineage>
        <taxon>Bacteria</taxon>
        <taxon>Pseudomonadati</taxon>
        <taxon>Pseudomonadota</taxon>
        <taxon>Gammaproteobacteria</taxon>
        <taxon>Cellvibrionales</taxon>
        <taxon>Microbulbiferaceae</taxon>
        <taxon>Microbulbifer</taxon>
    </lineage>
</organism>
<dbReference type="InterPro" id="IPR004764">
    <property type="entry name" value="MdtF-like"/>
</dbReference>
<feature type="transmembrane region" description="Helical" evidence="9">
    <location>
        <begin position="972"/>
        <end position="992"/>
    </location>
</feature>
<keyword evidence="7 9" id="KW-1133">Transmembrane helix</keyword>
<evidence type="ECO:0000256" key="6">
    <source>
        <dbReference type="ARBA" id="ARBA00022692"/>
    </source>
</evidence>
<protein>
    <recommendedName>
        <fullName evidence="9">Efflux pump membrane transporter</fullName>
    </recommendedName>
</protein>
<keyword evidence="3 9" id="KW-0813">Transport</keyword>
<dbReference type="PRINTS" id="PR00702">
    <property type="entry name" value="ACRIFLAVINRP"/>
</dbReference>
<comment type="subcellular location">
    <subcellularLocation>
        <location evidence="1 9">Cell inner membrane</location>
        <topology evidence="1 9">Multi-pass membrane protein</topology>
    </subcellularLocation>
</comment>
<keyword evidence="6 9" id="KW-0812">Transmembrane</keyword>
<evidence type="ECO:0000256" key="4">
    <source>
        <dbReference type="ARBA" id="ARBA00022475"/>
    </source>
</evidence>
<dbReference type="SUPFAM" id="SSF82714">
    <property type="entry name" value="Multidrug efflux transporter AcrB TolC docking domain, DN and DC subdomains"/>
    <property type="match status" value="2"/>
</dbReference>
<dbReference type="SUPFAM" id="SSF82693">
    <property type="entry name" value="Multidrug efflux transporter AcrB pore domain, PN1, PN2, PC1 and PC2 subdomains"/>
    <property type="match status" value="4"/>
</dbReference>
<feature type="transmembrane region" description="Helical" evidence="9">
    <location>
        <begin position="1004"/>
        <end position="1026"/>
    </location>
</feature>
<evidence type="ECO:0000256" key="7">
    <source>
        <dbReference type="ARBA" id="ARBA00022989"/>
    </source>
</evidence>
<proteinExistence type="inferred from homology"/>
<dbReference type="Gene3D" id="3.30.70.1440">
    <property type="entry name" value="Multidrug efflux transporter AcrB pore domain"/>
    <property type="match status" value="1"/>
</dbReference>
<dbReference type="InterPro" id="IPR027463">
    <property type="entry name" value="AcrB_DN_DC_subdom"/>
</dbReference>
<evidence type="ECO:0000256" key="9">
    <source>
        <dbReference type="RuleBase" id="RU364070"/>
    </source>
</evidence>
<evidence type="ECO:0000256" key="8">
    <source>
        <dbReference type="ARBA" id="ARBA00023136"/>
    </source>
</evidence>
<dbReference type="NCBIfam" id="TIGR00915">
    <property type="entry name" value="2A0602"/>
    <property type="match status" value="1"/>
</dbReference>
<comment type="caution">
    <text evidence="9">Lacks conserved residue(s) required for the propagation of feature annotation.</text>
</comment>